<dbReference type="EMBL" id="JAVAMP010000002">
    <property type="protein sequence ID" value="MDP5274038.1"/>
    <property type="molecule type" value="Genomic_DNA"/>
</dbReference>
<name>A0ABT9IXK1_9BACL</name>
<protein>
    <submittedName>
        <fullName evidence="2">DsbA family oxidoreductase</fullName>
    </submittedName>
</protein>
<dbReference type="PANTHER" id="PTHR13887">
    <property type="entry name" value="GLUTATHIONE S-TRANSFERASE KAPPA"/>
    <property type="match status" value="1"/>
</dbReference>
<feature type="domain" description="DSBA-like thioredoxin" evidence="1">
    <location>
        <begin position="5"/>
        <end position="190"/>
    </location>
</feature>
<dbReference type="RefSeq" id="WP_305991329.1">
    <property type="nucleotide sequence ID" value="NZ_JAVAMP010000002.1"/>
</dbReference>
<dbReference type="InterPro" id="IPR001853">
    <property type="entry name" value="DSBA-like_thioredoxin_dom"/>
</dbReference>
<evidence type="ECO:0000313" key="3">
    <source>
        <dbReference type="Proteomes" id="UP001231941"/>
    </source>
</evidence>
<evidence type="ECO:0000259" key="1">
    <source>
        <dbReference type="Pfam" id="PF01323"/>
    </source>
</evidence>
<gene>
    <name evidence="2" type="ORF">Q5Y73_07970</name>
</gene>
<dbReference type="Pfam" id="PF01323">
    <property type="entry name" value="DSBA"/>
    <property type="match status" value="1"/>
</dbReference>
<dbReference type="PANTHER" id="PTHR13887:SF33">
    <property type="entry name" value="ISOMERASE"/>
    <property type="match status" value="1"/>
</dbReference>
<proteinExistence type="predicted"/>
<dbReference type="CDD" id="cd03024">
    <property type="entry name" value="DsbA_FrnE"/>
    <property type="match status" value="1"/>
</dbReference>
<keyword evidence="3" id="KW-1185">Reference proteome</keyword>
<dbReference type="Gene3D" id="3.40.30.10">
    <property type="entry name" value="Glutaredoxin"/>
    <property type="match status" value="1"/>
</dbReference>
<reference evidence="2 3" key="1">
    <citation type="submission" date="2023-08" db="EMBL/GenBank/DDBJ databases">
        <authorList>
            <person name="Park J.-S."/>
        </authorList>
    </citation>
    <scope>NUCLEOTIDE SEQUENCE [LARGE SCALE GENOMIC DNA]</scope>
    <source>
        <strain evidence="2 3">2205SS18-9</strain>
    </source>
</reference>
<sequence length="212" mass="24261">MTIEIKVFSDYVCPFCYIGKATFNEAIKNKNVNVRWMPFELRPSSAPPIYPEQMQGLFDQAVKPLAERLNVNMSLPEMSPHPRTPIIHEGFLYAKEHNKGTEYNEMVYKMFWEEQKDIGDIAVLKEVVKQIDLDADEFENALNTRKYKNELEAYLKKAAEDHISSIPTFIIGGQRLQGVQSKETIEQLIQAESDKFNSTDLSNASCNIDGCD</sequence>
<dbReference type="Proteomes" id="UP001231941">
    <property type="component" value="Unassembled WGS sequence"/>
</dbReference>
<organism evidence="2 3">
    <name type="scientific">Chengkuizengella axinellae</name>
    <dbReference type="NCBI Taxonomy" id="3064388"/>
    <lineage>
        <taxon>Bacteria</taxon>
        <taxon>Bacillati</taxon>
        <taxon>Bacillota</taxon>
        <taxon>Bacilli</taxon>
        <taxon>Bacillales</taxon>
        <taxon>Paenibacillaceae</taxon>
        <taxon>Chengkuizengella</taxon>
    </lineage>
</organism>
<comment type="caution">
    <text evidence="2">The sequence shown here is derived from an EMBL/GenBank/DDBJ whole genome shotgun (WGS) entry which is preliminary data.</text>
</comment>
<dbReference type="SUPFAM" id="SSF52833">
    <property type="entry name" value="Thioredoxin-like"/>
    <property type="match status" value="1"/>
</dbReference>
<accession>A0ABT9IXK1</accession>
<dbReference type="InterPro" id="IPR036249">
    <property type="entry name" value="Thioredoxin-like_sf"/>
</dbReference>
<evidence type="ECO:0000313" key="2">
    <source>
        <dbReference type="EMBL" id="MDP5274038.1"/>
    </source>
</evidence>